<dbReference type="Gene3D" id="3.40.50.1820">
    <property type="entry name" value="alpha/beta hydrolase"/>
    <property type="match status" value="1"/>
</dbReference>
<dbReference type="InterPro" id="IPR000073">
    <property type="entry name" value="AB_hydrolase_1"/>
</dbReference>
<comment type="caution">
    <text evidence="2">The sequence shown here is derived from an EMBL/GenBank/DDBJ whole genome shotgun (WGS) entry which is preliminary data.</text>
</comment>
<dbReference type="EMBL" id="JBHUDO010000001">
    <property type="protein sequence ID" value="MFD1644474.1"/>
    <property type="molecule type" value="Genomic_DNA"/>
</dbReference>
<dbReference type="InterPro" id="IPR029058">
    <property type="entry name" value="AB_hydrolase_fold"/>
</dbReference>
<evidence type="ECO:0000313" key="3">
    <source>
        <dbReference type="Proteomes" id="UP001597034"/>
    </source>
</evidence>
<dbReference type="Proteomes" id="UP001597034">
    <property type="component" value="Unassembled WGS sequence"/>
</dbReference>
<name>A0ABD6DGW7_9EURY</name>
<organism evidence="2 3">
    <name type="scientific">Haloarchaeobius litoreus</name>
    <dbReference type="NCBI Taxonomy" id="755306"/>
    <lineage>
        <taxon>Archaea</taxon>
        <taxon>Methanobacteriati</taxon>
        <taxon>Methanobacteriota</taxon>
        <taxon>Stenosarchaea group</taxon>
        <taxon>Halobacteria</taxon>
        <taxon>Halobacteriales</taxon>
        <taxon>Halorubellaceae</taxon>
        <taxon>Haloarchaeobius</taxon>
    </lineage>
</organism>
<dbReference type="RefSeq" id="WP_256399743.1">
    <property type="nucleotide sequence ID" value="NZ_JANHJR010000002.1"/>
</dbReference>
<keyword evidence="3" id="KW-1185">Reference proteome</keyword>
<sequence length="231" mass="25619">MQPRVTNENGDADLVFVLGWGNRHEHENVDWLVGQFADAGYRVHALQIPVFPDDFYADYVEPVRSYVADLDEFRLAGHSTGGLIAAFLDGAETTTYLSPWWDFPPESKGALFSLVSKLGLDARFIPSGVDDRRAIGELTTDRQLAAIPAKVSPRFVREARRGHRDRPAIDEDAVVFCSLRDQVVSVRAIGEAADADQIRIYEGGHELFSSRRRDAYVDAVLRSVDGGLDAV</sequence>
<dbReference type="SUPFAM" id="SSF53474">
    <property type="entry name" value="alpha/beta-Hydrolases"/>
    <property type="match status" value="1"/>
</dbReference>
<accession>A0ABD6DGW7</accession>
<evidence type="ECO:0000313" key="2">
    <source>
        <dbReference type="EMBL" id="MFD1644474.1"/>
    </source>
</evidence>
<evidence type="ECO:0000259" key="1">
    <source>
        <dbReference type="Pfam" id="PF12697"/>
    </source>
</evidence>
<protein>
    <submittedName>
        <fullName evidence="2">Lysophospholipase</fullName>
    </submittedName>
</protein>
<dbReference type="AlphaFoldDB" id="A0ABD6DGW7"/>
<proteinExistence type="predicted"/>
<feature type="domain" description="AB hydrolase-1" evidence="1">
    <location>
        <begin position="15"/>
        <end position="219"/>
    </location>
</feature>
<dbReference type="Pfam" id="PF12697">
    <property type="entry name" value="Abhydrolase_6"/>
    <property type="match status" value="1"/>
</dbReference>
<reference evidence="2 3" key="1">
    <citation type="journal article" date="2019" name="Int. J. Syst. Evol. Microbiol.">
        <title>The Global Catalogue of Microorganisms (GCM) 10K type strain sequencing project: providing services to taxonomists for standard genome sequencing and annotation.</title>
        <authorList>
            <consortium name="The Broad Institute Genomics Platform"/>
            <consortium name="The Broad Institute Genome Sequencing Center for Infectious Disease"/>
            <person name="Wu L."/>
            <person name="Ma J."/>
        </authorList>
    </citation>
    <scope>NUCLEOTIDE SEQUENCE [LARGE SCALE GENOMIC DNA]</scope>
    <source>
        <strain evidence="2 3">CGMCC 1.10390</strain>
    </source>
</reference>
<gene>
    <name evidence="2" type="ORF">ACFSBL_02160</name>
</gene>